<dbReference type="Gene3D" id="2.60.40.1120">
    <property type="entry name" value="Carboxypeptidase-like, regulatory domain"/>
    <property type="match status" value="1"/>
</dbReference>
<evidence type="ECO:0000256" key="7">
    <source>
        <dbReference type="PROSITE-ProRule" id="PRU01360"/>
    </source>
</evidence>
<dbReference type="NCBIfam" id="TIGR04056">
    <property type="entry name" value="OMP_RagA_SusC"/>
    <property type="match status" value="1"/>
</dbReference>
<dbReference type="Gene3D" id="2.40.170.20">
    <property type="entry name" value="TonB-dependent receptor, beta-barrel domain"/>
    <property type="match status" value="1"/>
</dbReference>
<dbReference type="InterPro" id="IPR036942">
    <property type="entry name" value="Beta-barrel_TonB_sf"/>
</dbReference>
<feature type="chain" id="PRO_5016920708" evidence="8">
    <location>
        <begin position="23"/>
        <end position="1068"/>
    </location>
</feature>
<dbReference type="SUPFAM" id="SSF49464">
    <property type="entry name" value="Carboxypeptidase regulatory domain-like"/>
    <property type="match status" value="1"/>
</dbReference>
<evidence type="ECO:0000256" key="3">
    <source>
        <dbReference type="ARBA" id="ARBA00022452"/>
    </source>
</evidence>
<organism evidence="10 11">
    <name type="scientific">Sphingobacterium spiritivorum</name>
    <name type="common">Flavobacterium spiritivorum</name>
    <dbReference type="NCBI Taxonomy" id="258"/>
    <lineage>
        <taxon>Bacteria</taxon>
        <taxon>Pseudomonadati</taxon>
        <taxon>Bacteroidota</taxon>
        <taxon>Sphingobacteriia</taxon>
        <taxon>Sphingobacteriales</taxon>
        <taxon>Sphingobacteriaceae</taxon>
        <taxon>Sphingobacterium</taxon>
    </lineage>
</organism>
<keyword evidence="2 7" id="KW-0813">Transport</keyword>
<dbReference type="RefSeq" id="WP_115170781.1">
    <property type="nucleotide sequence ID" value="NZ_UGYW01000002.1"/>
</dbReference>
<evidence type="ECO:0000313" key="10">
    <source>
        <dbReference type="EMBL" id="SUJ21654.1"/>
    </source>
</evidence>
<evidence type="ECO:0000256" key="8">
    <source>
        <dbReference type="SAM" id="SignalP"/>
    </source>
</evidence>
<evidence type="ECO:0000256" key="6">
    <source>
        <dbReference type="ARBA" id="ARBA00023237"/>
    </source>
</evidence>
<evidence type="ECO:0000259" key="9">
    <source>
        <dbReference type="Pfam" id="PF07715"/>
    </source>
</evidence>
<feature type="domain" description="TonB-dependent receptor plug" evidence="9">
    <location>
        <begin position="117"/>
        <end position="239"/>
    </location>
</feature>
<gene>
    <name evidence="10" type="primary">fepA_11</name>
    <name evidence="10" type="ORF">NCTC11388_03158</name>
</gene>
<accession>A0A380CJB4</accession>
<dbReference type="Pfam" id="PF13715">
    <property type="entry name" value="CarbopepD_reg_2"/>
    <property type="match status" value="1"/>
</dbReference>
<reference evidence="10 11" key="1">
    <citation type="submission" date="2018-06" db="EMBL/GenBank/DDBJ databases">
        <authorList>
            <consortium name="Pathogen Informatics"/>
            <person name="Doyle S."/>
        </authorList>
    </citation>
    <scope>NUCLEOTIDE SEQUENCE [LARGE SCALE GENOMIC DNA]</scope>
    <source>
        <strain evidence="10 11">NCTC11388</strain>
    </source>
</reference>
<dbReference type="GO" id="GO:0009279">
    <property type="term" value="C:cell outer membrane"/>
    <property type="evidence" value="ECO:0007669"/>
    <property type="project" value="UniProtKB-SubCell"/>
</dbReference>
<comment type="subcellular location">
    <subcellularLocation>
        <location evidence="1 7">Cell outer membrane</location>
        <topology evidence="1 7">Multi-pass membrane protein</topology>
    </subcellularLocation>
</comment>
<dbReference type="InterPro" id="IPR037066">
    <property type="entry name" value="Plug_dom_sf"/>
</dbReference>
<evidence type="ECO:0000256" key="2">
    <source>
        <dbReference type="ARBA" id="ARBA00022448"/>
    </source>
</evidence>
<evidence type="ECO:0000256" key="4">
    <source>
        <dbReference type="ARBA" id="ARBA00022692"/>
    </source>
</evidence>
<sequence length="1068" mass="118422">MKQLLLACLCCMFCFAVSHAHAQQSAVTGKVTDAATGKPIPGVTITIKGSSRSTSSDEKGSFLLSEVTSSNTLIFSSVGYQTTELEVGNRSSLTVSLTASDQALEEVMVVAYGTAKKSTYTGSAATVSPKEIADVPTTSFENALSGRVAGVQINSASGQAGSTSSIRIRGIGSMNASNDPLFVIDGVPVVSGNVGQISGQLYSTSNVMSTLNPADIESITILKDAAASSLYGSRAANGVVVITTKRGKTGKPTLNFRTSIGLTPSWATDNYEIADPQAQINMEYQIFHDYRTSNKNSATGVNYTDQEASTYALGQINRRFNIHGYKFEVDNPLRMTNVKILGMTDGVENREGKFFDWEDYLFRTGVFQTNDLSLSGGTETTKYYSSLSYTKDKGRAIINQYDRISGRINLSQKVFNNVEYNVNLNVASTGKTGFNDTRSTGSNYFFQARNLLFPFYWPTDYKTGNPWTAQYGSLAYNSDYYNKEWDNNTNTLKLGAVQSLSWEIIPNLTAKTIFSFDNTEVKDDLFYSALHFNGLTDKGSSSKWATNIRKYVSSNTLTYAKSFGLHNLNILGGFEAEKNKTDYQYSNSINLGSSALTSIGTGANFKADSYTWGNNLMSYLSRIDYNYNEKYFAGASIRRDGSSRLSPENRWGTFWSVSGAWSLHKEEFLKNNETISSLRLRGSYGVNGTLPTNDFAWRTLMYYKYNYKGNPGGIVSDGSTGLIDRGLGNLNLGWEENKTYDLALEFGLFNNRLTGSVEYFNRDSKDLLQDVPTSGTTGFTTILRNVGVINNSGLEIDLGGDIIKNENFRWTARVNASFLDSKVKRLNGGKDIIWNDPTGGDARAQFIYREGESVLSFYGYEWAGVDKNNGKNVWYTNNDKSDFEYNGRSATYNFGNANRKIIGSGVADVFGGINTDLEYKNISLGFNFSYKIGGKLYDGAEKDVMDDGYYWERIRSAYYYENMWSPDNMEGSQPKIDGNDLTDAIQYSSRHLYDASFLRLKNINLAYRLPAAWLSKAKISNARVFFNGTNLLTFSKYKIADPEVNQYSTRGWETPYGKTYTFGVEFSF</sequence>
<keyword evidence="5 7" id="KW-0472">Membrane</keyword>
<keyword evidence="8" id="KW-0732">Signal</keyword>
<dbReference type="InterPro" id="IPR008969">
    <property type="entry name" value="CarboxyPept-like_regulatory"/>
</dbReference>
<proteinExistence type="inferred from homology"/>
<protein>
    <submittedName>
        <fullName evidence="10">Enterobactin outer-membrane receptor</fullName>
    </submittedName>
</protein>
<keyword evidence="6 7" id="KW-0998">Cell outer membrane</keyword>
<feature type="signal peptide" evidence="8">
    <location>
        <begin position="1"/>
        <end position="22"/>
    </location>
</feature>
<evidence type="ECO:0000256" key="1">
    <source>
        <dbReference type="ARBA" id="ARBA00004571"/>
    </source>
</evidence>
<keyword evidence="3 7" id="KW-1134">Transmembrane beta strand</keyword>
<dbReference type="Gene3D" id="2.170.130.10">
    <property type="entry name" value="TonB-dependent receptor, plug domain"/>
    <property type="match status" value="1"/>
</dbReference>
<dbReference type="SUPFAM" id="SSF56935">
    <property type="entry name" value="Porins"/>
    <property type="match status" value="1"/>
</dbReference>
<dbReference type="InterPro" id="IPR023997">
    <property type="entry name" value="TonB-dep_OMP_SusC/RagA_CS"/>
</dbReference>
<dbReference type="InterPro" id="IPR023996">
    <property type="entry name" value="TonB-dep_OMP_SusC/RagA"/>
</dbReference>
<dbReference type="Pfam" id="PF07715">
    <property type="entry name" value="Plug"/>
    <property type="match status" value="1"/>
</dbReference>
<dbReference type="AlphaFoldDB" id="A0A380CJB4"/>
<dbReference type="PROSITE" id="PS52016">
    <property type="entry name" value="TONB_DEPENDENT_REC_3"/>
    <property type="match status" value="1"/>
</dbReference>
<dbReference type="InterPro" id="IPR012910">
    <property type="entry name" value="Plug_dom"/>
</dbReference>
<comment type="similarity">
    <text evidence="7">Belongs to the TonB-dependent receptor family.</text>
</comment>
<evidence type="ECO:0000313" key="11">
    <source>
        <dbReference type="Proteomes" id="UP000254893"/>
    </source>
</evidence>
<name>A0A380CJB4_SPHSI</name>
<dbReference type="InterPro" id="IPR039426">
    <property type="entry name" value="TonB-dep_rcpt-like"/>
</dbReference>
<dbReference type="Proteomes" id="UP000254893">
    <property type="component" value="Unassembled WGS sequence"/>
</dbReference>
<keyword evidence="4 7" id="KW-0812">Transmembrane</keyword>
<dbReference type="NCBIfam" id="TIGR04057">
    <property type="entry name" value="SusC_RagA_signa"/>
    <property type="match status" value="1"/>
</dbReference>
<dbReference type="EMBL" id="UGYW01000002">
    <property type="protein sequence ID" value="SUJ21654.1"/>
    <property type="molecule type" value="Genomic_DNA"/>
</dbReference>
<evidence type="ECO:0000256" key="5">
    <source>
        <dbReference type="ARBA" id="ARBA00023136"/>
    </source>
</evidence>
<keyword evidence="10" id="KW-0675">Receptor</keyword>